<evidence type="ECO:0000256" key="1">
    <source>
        <dbReference type="ARBA" id="ARBA00023015"/>
    </source>
</evidence>
<proteinExistence type="predicted"/>
<feature type="domain" description="HTH gntR-type" evidence="4">
    <location>
        <begin position="20"/>
        <end position="90"/>
    </location>
</feature>
<keyword evidence="2" id="KW-0238">DNA-binding</keyword>
<dbReference type="PANTHER" id="PTHR43537:SF45">
    <property type="entry name" value="GNTR FAMILY REGULATORY PROTEIN"/>
    <property type="match status" value="1"/>
</dbReference>
<dbReference type="GO" id="GO:0003677">
    <property type="term" value="F:DNA binding"/>
    <property type="evidence" value="ECO:0007669"/>
    <property type="project" value="UniProtKB-KW"/>
</dbReference>
<dbReference type="SUPFAM" id="SSF46785">
    <property type="entry name" value="Winged helix' DNA-binding domain"/>
    <property type="match status" value="1"/>
</dbReference>
<dbReference type="GO" id="GO:0003700">
    <property type="term" value="F:DNA-binding transcription factor activity"/>
    <property type="evidence" value="ECO:0007669"/>
    <property type="project" value="InterPro"/>
</dbReference>
<evidence type="ECO:0000313" key="6">
    <source>
        <dbReference type="Proteomes" id="UP000077519"/>
    </source>
</evidence>
<reference evidence="5 6" key="1">
    <citation type="submission" date="2016-03" db="EMBL/GenBank/DDBJ databases">
        <title>Genome sequence of Rhodococcus kyotonensis KB10.</title>
        <authorList>
            <person name="Jeong H."/>
            <person name="Hong C.E."/>
            <person name="Jo S.H."/>
            <person name="Park J.M."/>
        </authorList>
    </citation>
    <scope>NUCLEOTIDE SEQUENCE [LARGE SCALE GENOMIC DNA]</scope>
    <source>
        <strain evidence="5 6">KB10</strain>
    </source>
</reference>
<dbReference type="EMBL" id="LVHI01000037">
    <property type="protein sequence ID" value="OAK51781.1"/>
    <property type="molecule type" value="Genomic_DNA"/>
</dbReference>
<dbReference type="InterPro" id="IPR000524">
    <property type="entry name" value="Tscrpt_reg_HTH_GntR"/>
</dbReference>
<dbReference type="PRINTS" id="PR00035">
    <property type="entry name" value="HTHGNTR"/>
</dbReference>
<dbReference type="SUPFAM" id="SSF48008">
    <property type="entry name" value="GntR ligand-binding domain-like"/>
    <property type="match status" value="1"/>
</dbReference>
<keyword evidence="6" id="KW-1185">Reference proteome</keyword>
<evidence type="ECO:0000259" key="4">
    <source>
        <dbReference type="PROSITE" id="PS50949"/>
    </source>
</evidence>
<evidence type="ECO:0000256" key="2">
    <source>
        <dbReference type="ARBA" id="ARBA00023125"/>
    </source>
</evidence>
<dbReference type="SMART" id="SM00345">
    <property type="entry name" value="HTH_GNTR"/>
    <property type="match status" value="1"/>
</dbReference>
<dbReference type="Gene3D" id="1.20.120.530">
    <property type="entry name" value="GntR ligand-binding domain-like"/>
    <property type="match status" value="1"/>
</dbReference>
<dbReference type="InterPro" id="IPR008920">
    <property type="entry name" value="TF_FadR/GntR_C"/>
</dbReference>
<dbReference type="CDD" id="cd07377">
    <property type="entry name" value="WHTH_GntR"/>
    <property type="match status" value="1"/>
</dbReference>
<dbReference type="Gene3D" id="1.10.10.10">
    <property type="entry name" value="Winged helix-like DNA-binding domain superfamily/Winged helix DNA-binding domain"/>
    <property type="match status" value="1"/>
</dbReference>
<evidence type="ECO:0000256" key="3">
    <source>
        <dbReference type="ARBA" id="ARBA00023163"/>
    </source>
</evidence>
<dbReference type="Pfam" id="PF00392">
    <property type="entry name" value="GntR"/>
    <property type="match status" value="1"/>
</dbReference>
<dbReference type="SMART" id="SM00895">
    <property type="entry name" value="FCD"/>
    <property type="match status" value="1"/>
</dbReference>
<comment type="caution">
    <text evidence="5">The sequence shown here is derived from an EMBL/GenBank/DDBJ whole genome shotgun (WGS) entry which is preliminary data.</text>
</comment>
<dbReference type="PANTHER" id="PTHR43537">
    <property type="entry name" value="TRANSCRIPTIONAL REGULATOR, GNTR FAMILY"/>
    <property type="match status" value="1"/>
</dbReference>
<dbReference type="InterPro" id="IPR036390">
    <property type="entry name" value="WH_DNA-bd_sf"/>
</dbReference>
<keyword evidence="3" id="KW-0804">Transcription</keyword>
<sequence length="250" mass="27265">MHEKDRDVTDTTADVAPKSGPAYAVLAARLRERILSGELQPGARLPGDAELSAEFGVGRSTIREALRSLASQNLILTTRGVTGGSFVAEPSVGHISAHLETGVALMAAAEAVTVDQLMEVRNLMEVPAAGIAAFRRTDEHLEQLHAAMFDPSGAQGPETYKQNQEFHLVLLRAAQNPLLELITAPVFRVLSSRFGRDHAPDGFWQCVDHDHRAILDVVVAGDSMSAMDLMRKHLDHLGDSYRQMDRLRAE</sequence>
<dbReference type="InterPro" id="IPR011711">
    <property type="entry name" value="GntR_C"/>
</dbReference>
<evidence type="ECO:0000313" key="5">
    <source>
        <dbReference type="EMBL" id="OAK51781.1"/>
    </source>
</evidence>
<dbReference type="AlphaFoldDB" id="A0A177Y8K9"/>
<dbReference type="InterPro" id="IPR036388">
    <property type="entry name" value="WH-like_DNA-bd_sf"/>
</dbReference>
<dbReference type="Proteomes" id="UP000077519">
    <property type="component" value="Unassembled WGS sequence"/>
</dbReference>
<organism evidence="5 6">
    <name type="scientific">Rhodococcoides kyotonense</name>
    <dbReference type="NCBI Taxonomy" id="398843"/>
    <lineage>
        <taxon>Bacteria</taxon>
        <taxon>Bacillati</taxon>
        <taxon>Actinomycetota</taxon>
        <taxon>Actinomycetes</taxon>
        <taxon>Mycobacteriales</taxon>
        <taxon>Nocardiaceae</taxon>
        <taxon>Rhodococcoides</taxon>
    </lineage>
</organism>
<dbReference type="PROSITE" id="PS50949">
    <property type="entry name" value="HTH_GNTR"/>
    <property type="match status" value="1"/>
</dbReference>
<name>A0A177Y8K9_9NOCA</name>
<dbReference type="Pfam" id="PF07729">
    <property type="entry name" value="FCD"/>
    <property type="match status" value="1"/>
</dbReference>
<keyword evidence="1" id="KW-0805">Transcription regulation</keyword>
<protein>
    <submittedName>
        <fullName evidence="5">Transcriptional regulator</fullName>
    </submittedName>
</protein>
<gene>
    <name evidence="5" type="ORF">A3K89_10990</name>
</gene>
<accession>A0A177Y8K9</accession>